<dbReference type="InterPro" id="IPR045667">
    <property type="entry name" value="ORC3_N"/>
</dbReference>
<dbReference type="PANTHER" id="PTHR12748:SF0">
    <property type="entry name" value="ORIGIN RECOGNITION COMPLEX SUBUNIT 3"/>
    <property type="match status" value="1"/>
</dbReference>
<feature type="transmembrane region" description="Helical" evidence="6">
    <location>
        <begin position="38"/>
        <end position="58"/>
    </location>
</feature>
<dbReference type="CDD" id="cd20704">
    <property type="entry name" value="Orc3"/>
    <property type="match status" value="1"/>
</dbReference>
<evidence type="ECO:0000256" key="2">
    <source>
        <dbReference type="ARBA" id="ARBA00010977"/>
    </source>
</evidence>
<dbReference type="Pfam" id="PF07034">
    <property type="entry name" value="ORC3_N"/>
    <property type="match status" value="1"/>
</dbReference>
<dbReference type="Pfam" id="PF18137">
    <property type="entry name" value="WHD_ORC"/>
    <property type="match status" value="1"/>
</dbReference>
<evidence type="ECO:0000256" key="1">
    <source>
        <dbReference type="ARBA" id="ARBA00004123"/>
    </source>
</evidence>
<feature type="domain" description="Origin recognition complex subunit 3 winged helix C-terminal" evidence="8">
    <location>
        <begin position="616"/>
        <end position="702"/>
    </location>
</feature>
<dbReference type="AlphaFoldDB" id="A0AAN7JKE3"/>
<evidence type="ECO:0000259" key="7">
    <source>
        <dbReference type="Pfam" id="PF07034"/>
    </source>
</evidence>
<keyword evidence="6" id="KW-1133">Transmembrane helix</keyword>
<keyword evidence="6" id="KW-0812">Transmembrane</keyword>
<gene>
    <name evidence="9" type="ORF">SAY87_012720</name>
</gene>
<dbReference type="GO" id="GO:0005656">
    <property type="term" value="C:nuclear pre-replicative complex"/>
    <property type="evidence" value="ECO:0007669"/>
    <property type="project" value="TreeGrafter"/>
</dbReference>
<dbReference type="GO" id="GO:0031261">
    <property type="term" value="C:DNA replication preinitiation complex"/>
    <property type="evidence" value="ECO:0007669"/>
    <property type="project" value="TreeGrafter"/>
</dbReference>
<reference evidence="9 10" key="1">
    <citation type="journal article" date="2023" name="Hortic Res">
        <title>Pangenome of water caltrop reveals structural variations and asymmetric subgenome divergence after allopolyploidization.</title>
        <authorList>
            <person name="Zhang X."/>
            <person name="Chen Y."/>
            <person name="Wang L."/>
            <person name="Yuan Y."/>
            <person name="Fang M."/>
            <person name="Shi L."/>
            <person name="Lu R."/>
            <person name="Comes H.P."/>
            <person name="Ma Y."/>
            <person name="Chen Y."/>
            <person name="Huang G."/>
            <person name="Zhou Y."/>
            <person name="Zheng Z."/>
            <person name="Qiu Y."/>
        </authorList>
    </citation>
    <scope>NUCLEOTIDE SEQUENCE [LARGE SCALE GENOMIC DNA]</scope>
    <source>
        <tissue evidence="9">Roots</tissue>
    </source>
</reference>
<keyword evidence="10" id="KW-1185">Reference proteome</keyword>
<dbReference type="EMBL" id="JAXIOK010000021">
    <property type="protein sequence ID" value="KAK4746408.1"/>
    <property type="molecule type" value="Genomic_DNA"/>
</dbReference>
<evidence type="ECO:0000256" key="3">
    <source>
        <dbReference type="ARBA" id="ARBA00022705"/>
    </source>
</evidence>
<accession>A0AAN7JKE3</accession>
<evidence type="ECO:0000256" key="6">
    <source>
        <dbReference type="SAM" id="Phobius"/>
    </source>
</evidence>
<evidence type="ECO:0000313" key="10">
    <source>
        <dbReference type="Proteomes" id="UP001345219"/>
    </source>
</evidence>
<dbReference type="InterPro" id="IPR040855">
    <property type="entry name" value="ORC_WH_C"/>
</dbReference>
<evidence type="ECO:0000313" key="9">
    <source>
        <dbReference type="EMBL" id="KAK4746408.1"/>
    </source>
</evidence>
<evidence type="ECO:0000259" key="8">
    <source>
        <dbReference type="Pfam" id="PF18137"/>
    </source>
</evidence>
<keyword evidence="6" id="KW-0472">Membrane</keyword>
<dbReference type="GO" id="GO:0006270">
    <property type="term" value="P:DNA replication initiation"/>
    <property type="evidence" value="ECO:0007669"/>
    <property type="project" value="TreeGrafter"/>
</dbReference>
<dbReference type="GO" id="GO:0005664">
    <property type="term" value="C:nuclear origin of replication recognition complex"/>
    <property type="evidence" value="ECO:0007669"/>
    <property type="project" value="InterPro"/>
</dbReference>
<dbReference type="GO" id="GO:0003688">
    <property type="term" value="F:DNA replication origin binding"/>
    <property type="evidence" value="ECO:0007669"/>
    <property type="project" value="TreeGrafter"/>
</dbReference>
<organism evidence="9 10">
    <name type="scientific">Trapa incisa</name>
    <dbReference type="NCBI Taxonomy" id="236973"/>
    <lineage>
        <taxon>Eukaryota</taxon>
        <taxon>Viridiplantae</taxon>
        <taxon>Streptophyta</taxon>
        <taxon>Embryophyta</taxon>
        <taxon>Tracheophyta</taxon>
        <taxon>Spermatophyta</taxon>
        <taxon>Magnoliopsida</taxon>
        <taxon>eudicotyledons</taxon>
        <taxon>Gunneridae</taxon>
        <taxon>Pentapetalae</taxon>
        <taxon>rosids</taxon>
        <taxon>malvids</taxon>
        <taxon>Myrtales</taxon>
        <taxon>Lythraceae</taxon>
        <taxon>Trapa</taxon>
    </lineage>
</organism>
<dbReference type="Proteomes" id="UP001345219">
    <property type="component" value="Chromosome 10"/>
</dbReference>
<dbReference type="PANTHER" id="PTHR12748">
    <property type="entry name" value="ORIGIN RECOGNITION COMPLEX SUBUNIT 3"/>
    <property type="match status" value="1"/>
</dbReference>
<keyword evidence="3" id="KW-0235">DNA replication</keyword>
<protein>
    <recommendedName>
        <fullName evidence="11">Origin of replication complex subunit 3</fullName>
    </recommendedName>
</protein>
<comment type="subcellular location">
    <subcellularLocation>
        <location evidence="1">Nucleus</location>
    </subcellularLocation>
</comment>
<evidence type="ECO:0000256" key="4">
    <source>
        <dbReference type="ARBA" id="ARBA00023125"/>
    </source>
</evidence>
<proteinExistence type="inferred from homology"/>
<keyword evidence="4" id="KW-0238">DNA-binding</keyword>
<comment type="caution">
    <text evidence="9">The sequence shown here is derived from an EMBL/GenBank/DDBJ whole genome shotgun (WGS) entry which is preliminary data.</text>
</comment>
<evidence type="ECO:0008006" key="11">
    <source>
        <dbReference type="Google" id="ProtNLM"/>
    </source>
</evidence>
<name>A0AAN7JKE3_9MYRT</name>
<sequence length="746" mass="83618">MSFSAIKVEGSALRSSMKEMVRFSCKGAVLNFWFQGEAQAFLCVVDLLVTMFILYLFIPPMQTHFVLHRASSGNHDRKSARMKMDNASPADYTGLNSECKDGLWQQLQREAFEIVWSKIENTFKAVLKNINGDAFNEIHSWVLESFQAIRSLGSISSSFEAIRPFPIAIDAASKCLHAGLVLTRNIEFVDDLMTFEDLAENLRSRGCHVANLSSLEFSYDNGTSGCIRSLLRQFLSSPVDAVDMSILSSWYFAQGNRDAPVVVILNDLERCCGHVLSDFIIMLSEWIVKIPVILIIGVATTLDVPGEMLHFNALQCLRMCKFILQSPMERMNAVVEAVLVKNCSGFSISHKVAVFLKNYFTNHDGTLSSLIRALKIACAQHFSTEPLSCMLKVFDEQESFHGEKCGFLHEVISACDRAILSSMGKMDEEGIQDMVSTLIELKKMQDRWSVVVLCLYEAAKCRQVNLLDLLCEALDPDLLSSGRIGCHKTSIKGRAMYCAIQNVRELPEVMVVNLVKSWEKHAIAIPEIHGKVKDLQYNLKFENGRRRKEDLPVIKRTNQNHLNALGGSRAFNETAANFLECLINDFMQPLECMPSHEIVCYKNVEKLKAALAGDPRRQIQVDLLGSCRILQCSCCSGDGGTLRPSMQDTSIMYILSQEHGDLINLYDWYQCFKLILQPLGKVNQKTKQNQGKKDNNEDEELSEVAIQSRGSCGCKAKGDRIICSGWHMDSDKVMTSPVTLGDFSTD</sequence>
<keyword evidence="5" id="KW-0539">Nucleus</keyword>
<feature type="domain" description="Origin recognition complex subunit 3 N-terminal" evidence="7">
    <location>
        <begin position="98"/>
        <end position="389"/>
    </location>
</feature>
<comment type="similarity">
    <text evidence="2">Belongs to the ORC3 family.</text>
</comment>
<evidence type="ECO:0000256" key="5">
    <source>
        <dbReference type="ARBA" id="ARBA00023242"/>
    </source>
</evidence>
<dbReference type="InterPro" id="IPR020795">
    <property type="entry name" value="ORC3"/>
</dbReference>